<feature type="compositionally biased region" description="Basic and acidic residues" evidence="1">
    <location>
        <begin position="7"/>
        <end position="27"/>
    </location>
</feature>
<feature type="region of interest" description="Disordered" evidence="1">
    <location>
        <begin position="1"/>
        <end position="43"/>
    </location>
</feature>
<feature type="region of interest" description="Disordered" evidence="1">
    <location>
        <begin position="56"/>
        <end position="87"/>
    </location>
</feature>
<evidence type="ECO:0000313" key="2">
    <source>
        <dbReference type="EMBL" id="KAG6721652.1"/>
    </source>
</evidence>
<name>A0A922FK30_CARIL</name>
<gene>
    <name evidence="2" type="ORF">I3842_03G122700</name>
</gene>
<dbReference type="EMBL" id="CM031827">
    <property type="protein sequence ID" value="KAG6721652.1"/>
    <property type="molecule type" value="Genomic_DNA"/>
</dbReference>
<protein>
    <submittedName>
        <fullName evidence="2">Uncharacterized protein</fullName>
    </submittedName>
</protein>
<sequence length="129" mass="14922">MQTHGQQELHSHDAAHGQQELHSHDAAHGQQRKRNSHTHDSRPFTLGWAARYSKQLPQQLTHAREEDLHMQKSVKPANHSDSTHAEHNAHATNMHTCTYAAPKAETTDLFFSFFLFHWVSWSSWMCSYL</sequence>
<dbReference type="Proteomes" id="UP000811246">
    <property type="component" value="Chromosome 3"/>
</dbReference>
<comment type="caution">
    <text evidence="2">The sequence shown here is derived from an EMBL/GenBank/DDBJ whole genome shotgun (WGS) entry which is preliminary data.</text>
</comment>
<dbReference type="AlphaFoldDB" id="A0A922FK30"/>
<reference evidence="2" key="1">
    <citation type="submission" date="2021-01" db="EMBL/GenBank/DDBJ databases">
        <authorList>
            <person name="Lovell J.T."/>
            <person name="Bentley N."/>
            <person name="Bhattarai G."/>
            <person name="Jenkins J.W."/>
            <person name="Sreedasyam A."/>
            <person name="Alarcon Y."/>
            <person name="Bock C."/>
            <person name="Boston L."/>
            <person name="Carlson J."/>
            <person name="Cervantes K."/>
            <person name="Clermont K."/>
            <person name="Krom N."/>
            <person name="Kubenka K."/>
            <person name="Mamidi S."/>
            <person name="Mattison C."/>
            <person name="Monteros M."/>
            <person name="Pisani C."/>
            <person name="Plott C."/>
            <person name="Rajasekar S."/>
            <person name="Rhein H.S."/>
            <person name="Rohla C."/>
            <person name="Song M."/>
            <person name="Hilaire R.S."/>
            <person name="Shu S."/>
            <person name="Wells L."/>
            <person name="Wang X."/>
            <person name="Webber J."/>
            <person name="Heerema R.J."/>
            <person name="Klein P."/>
            <person name="Conner P."/>
            <person name="Grauke L."/>
            <person name="Grimwood J."/>
            <person name="Schmutz J."/>
            <person name="Randall J.J."/>
        </authorList>
    </citation>
    <scope>NUCLEOTIDE SEQUENCE</scope>
    <source>
        <tissue evidence="2">Leaf</tissue>
    </source>
</reference>
<evidence type="ECO:0000256" key="1">
    <source>
        <dbReference type="SAM" id="MobiDB-lite"/>
    </source>
</evidence>
<proteinExistence type="predicted"/>
<accession>A0A922FK30</accession>
<evidence type="ECO:0000313" key="3">
    <source>
        <dbReference type="Proteomes" id="UP000811246"/>
    </source>
</evidence>
<organism evidence="2 3">
    <name type="scientific">Carya illinoinensis</name>
    <name type="common">Pecan</name>
    <dbReference type="NCBI Taxonomy" id="32201"/>
    <lineage>
        <taxon>Eukaryota</taxon>
        <taxon>Viridiplantae</taxon>
        <taxon>Streptophyta</taxon>
        <taxon>Embryophyta</taxon>
        <taxon>Tracheophyta</taxon>
        <taxon>Spermatophyta</taxon>
        <taxon>Magnoliopsida</taxon>
        <taxon>eudicotyledons</taxon>
        <taxon>Gunneridae</taxon>
        <taxon>Pentapetalae</taxon>
        <taxon>rosids</taxon>
        <taxon>fabids</taxon>
        <taxon>Fagales</taxon>
        <taxon>Juglandaceae</taxon>
        <taxon>Carya</taxon>
    </lineage>
</organism>